<dbReference type="GO" id="GO:0006869">
    <property type="term" value="P:lipid transport"/>
    <property type="evidence" value="ECO:0007669"/>
    <property type="project" value="UniProtKB-KW"/>
</dbReference>
<dbReference type="Proteomes" id="UP000694843">
    <property type="component" value="Unplaced"/>
</dbReference>
<dbReference type="Pfam" id="PF25037">
    <property type="entry name" value="VPS13_C"/>
    <property type="match status" value="1"/>
</dbReference>
<dbReference type="RefSeq" id="XP_047735858.1">
    <property type="nucleotide sequence ID" value="XM_047879902.1"/>
</dbReference>
<feature type="region of interest" description="Disordered" evidence="4">
    <location>
        <begin position="1881"/>
        <end position="1901"/>
    </location>
</feature>
<evidence type="ECO:0000259" key="6">
    <source>
        <dbReference type="Pfam" id="PF25033"/>
    </source>
</evidence>
<dbReference type="InterPro" id="IPR056747">
    <property type="entry name" value="VPS13-like_M"/>
</dbReference>
<dbReference type="Pfam" id="PF25033">
    <property type="entry name" value="VPS13_M"/>
    <property type="match status" value="1"/>
</dbReference>
<dbReference type="OrthoDB" id="428159at2759"/>
<dbReference type="KEGG" id="hazt:108671385"/>
<dbReference type="PANTHER" id="PTHR16166:SF93">
    <property type="entry name" value="INTERMEMBRANE LIPID TRANSFER PROTEIN VPS13"/>
    <property type="match status" value="1"/>
</dbReference>
<dbReference type="InterPro" id="IPR026847">
    <property type="entry name" value="VPS13"/>
</dbReference>
<evidence type="ECO:0000256" key="3">
    <source>
        <dbReference type="ARBA" id="ARBA00023055"/>
    </source>
</evidence>
<feature type="region of interest" description="Disordered" evidence="4">
    <location>
        <begin position="1956"/>
        <end position="1980"/>
    </location>
</feature>
<dbReference type="GO" id="GO:0045053">
    <property type="term" value="P:protein retention in Golgi apparatus"/>
    <property type="evidence" value="ECO:0007669"/>
    <property type="project" value="TreeGrafter"/>
</dbReference>
<feature type="compositionally biased region" description="Low complexity" evidence="4">
    <location>
        <begin position="1883"/>
        <end position="1893"/>
    </location>
</feature>
<proteinExistence type="inferred from homology"/>
<comment type="similarity">
    <text evidence="1">Belongs to the VPS13 family.</text>
</comment>
<evidence type="ECO:0000256" key="2">
    <source>
        <dbReference type="ARBA" id="ARBA00022448"/>
    </source>
</evidence>
<feature type="region of interest" description="Disordered" evidence="4">
    <location>
        <begin position="875"/>
        <end position="899"/>
    </location>
</feature>
<evidence type="ECO:0000259" key="7">
    <source>
        <dbReference type="Pfam" id="PF25036"/>
    </source>
</evidence>
<dbReference type="InterPro" id="IPR009543">
    <property type="entry name" value="VPS13_VAB"/>
</dbReference>
<evidence type="ECO:0000313" key="9">
    <source>
        <dbReference type="Proteomes" id="UP000694843"/>
    </source>
</evidence>
<protein>
    <submittedName>
        <fullName evidence="10">Vacuolar protein sorting-associated protein 13A</fullName>
    </submittedName>
</protein>
<reference evidence="10" key="1">
    <citation type="submission" date="2025-08" db="UniProtKB">
        <authorList>
            <consortium name="RefSeq"/>
        </authorList>
    </citation>
    <scope>IDENTIFICATION</scope>
    <source>
        <tissue evidence="10">Whole organism</tissue>
    </source>
</reference>
<accession>A0A979FGL9</accession>
<feature type="domain" description="Vacuolar protein sorting-associated protein 13 VPS13 adaptor binding" evidence="7">
    <location>
        <begin position="2216"/>
        <end position="2760"/>
    </location>
</feature>
<feature type="compositionally biased region" description="Low complexity" evidence="4">
    <location>
        <begin position="1579"/>
        <end position="1597"/>
    </location>
</feature>
<evidence type="ECO:0000259" key="5">
    <source>
        <dbReference type="Pfam" id="PF12624"/>
    </source>
</evidence>
<dbReference type="InterPro" id="IPR026854">
    <property type="entry name" value="VPS13_N"/>
</dbReference>
<dbReference type="GO" id="GO:0006623">
    <property type="term" value="P:protein targeting to vacuole"/>
    <property type="evidence" value="ECO:0007669"/>
    <property type="project" value="TreeGrafter"/>
</dbReference>
<keyword evidence="3" id="KW-0445">Lipid transport</keyword>
<name>A0A979FGL9_HYAAZ</name>
<organism evidence="9 10">
    <name type="scientific">Hyalella azteca</name>
    <name type="common">Amphipod</name>
    <dbReference type="NCBI Taxonomy" id="294128"/>
    <lineage>
        <taxon>Eukaryota</taxon>
        <taxon>Metazoa</taxon>
        <taxon>Ecdysozoa</taxon>
        <taxon>Arthropoda</taxon>
        <taxon>Crustacea</taxon>
        <taxon>Multicrustacea</taxon>
        <taxon>Malacostraca</taxon>
        <taxon>Eumalacostraca</taxon>
        <taxon>Peracarida</taxon>
        <taxon>Amphipoda</taxon>
        <taxon>Senticaudata</taxon>
        <taxon>Talitrida</taxon>
        <taxon>Talitroidea</taxon>
        <taxon>Hyalellidae</taxon>
        <taxon>Hyalella</taxon>
    </lineage>
</organism>
<dbReference type="GeneID" id="108671385"/>
<dbReference type="OMA" id="VPLYIAY"/>
<feature type="compositionally biased region" description="Polar residues" evidence="4">
    <location>
        <begin position="2809"/>
        <end position="2824"/>
    </location>
</feature>
<evidence type="ECO:0000256" key="4">
    <source>
        <dbReference type="SAM" id="MobiDB-lite"/>
    </source>
</evidence>
<dbReference type="PANTHER" id="PTHR16166">
    <property type="entry name" value="VACUOLAR PROTEIN SORTING-ASSOCIATED PROTEIN VPS13"/>
    <property type="match status" value="1"/>
</dbReference>
<feature type="region of interest" description="Disordered" evidence="4">
    <location>
        <begin position="1571"/>
        <end position="1597"/>
    </location>
</feature>
<feature type="domain" description="Intermembrane lipid transfer protein VPS13-like C-terminal" evidence="8">
    <location>
        <begin position="3373"/>
        <end position="3488"/>
    </location>
</feature>
<feature type="region of interest" description="Disordered" evidence="4">
    <location>
        <begin position="1994"/>
        <end position="2025"/>
    </location>
</feature>
<feature type="domain" description="VPS13-like middle region" evidence="6">
    <location>
        <begin position="1170"/>
        <end position="1856"/>
    </location>
</feature>
<feature type="region of interest" description="Disordered" evidence="4">
    <location>
        <begin position="2794"/>
        <end position="2836"/>
    </location>
</feature>
<keyword evidence="9" id="KW-1185">Reference proteome</keyword>
<dbReference type="Pfam" id="PF12624">
    <property type="entry name" value="VPS13_N"/>
    <property type="match status" value="1"/>
</dbReference>
<evidence type="ECO:0000256" key="1">
    <source>
        <dbReference type="ARBA" id="ARBA00006545"/>
    </source>
</evidence>
<dbReference type="InterPro" id="IPR056748">
    <property type="entry name" value="VPS13-like_C"/>
</dbReference>
<keyword evidence="2" id="KW-0813">Transport</keyword>
<evidence type="ECO:0000259" key="8">
    <source>
        <dbReference type="Pfam" id="PF25037"/>
    </source>
</evidence>
<sequence>MEWAVKKIVSKVVSFALKGWLEGVAEEQLQAGLAEGQVTLTDVGVSRDALVFLDAYYGSSLPVEVLRGTVGKLHLSVRYDSLFTSPVVLHVSDMHLVVGPASDPPNVERLRVIERSSKRVQLDKIFPPPQHETSSWLSWSWVVNFLLDKLQLSVNDVHIRYEDRTSAAHPLTMGLCLKTLEIASTNSKWKKCSTDTTSSSLHKIIDFSGLCVYINPRSDPLRMVTPHLGSHLWRDYMNLGLNSYTINSEPFKFVVEPVRCKIKLKQQRPAEHAESRVPALLVDSVFKSPISVVISKEQIAALANLTHSFSCVARRRHYWEHRPLLPLKRHAVDWWHYALECVVLSRVRPYSWTSIKKHRTTYKKYVELYKRHLTEKGVTTQQLEELEDELCIMNIVIARSEAKIRVGREKPELVKTQRAQVSFFSWLFERTPSQDECDVVGTNADEGLLQELTQEEQQTLHDSIRKLHGAPPAAADGEALIEKKIYVIAQNMSVSLVDEQREVALASLMGLGFNYESRSAVAYQKLSFKLDSFLIEGCSSDNDLVSVVKPIEETYSRGYGFAFSCDYETNPKPGSANRSLTTRLLPLEIIYNESAFTAMRGFLDVPGVTTRSVQEVALSSSEKILSSSKASLMYALSRNTTYHLDIDIKSPYLVLPEHGSLQRGGNVLVVDMGGLQVNTETGGSIDAADDATMSELEEKLYDRINITVPQLQIIFSDSGDEWRALRSSDDSVLHLLPRVRVDAFLANSVHPSYRELPQQKIDFRVTPVKINISEKRIQQLNEFWKNFPLPATKDQVDCCVYMEKLPELETWIASKDISTLCSIRRLLSIKKSSKNEKAPPHEDTRLSSALQQLLYKKSVDEISETSAELQLYFPSSENSDDDVDGSASNKRTNEIPGFDENVSPHNKVKILARMRIEEITIGISRSNYENDRPYLMLKLSHSVVEIVTLDFGSAFLLNLGAIHLVDKFHNGPDGEYLELISSPTNQRVITINFRFIDAKCPDFSSHFQSTERKLILNVATLNFVWHRGSIITLINFLKHSSSKFQMNVEVPEVKLEDPLPTHLLTTSSCHPVPLGALKWSVTSYVSVINLKMCDTDVDVLEAKITGLLTRYSFKANEKKTFQICVENIIIDDRSEITLYNRILEVEEDFAFDIKYEELSPKLTATYNVKEAEESSNKPESSLDFKVGKLQIVFLHKFLADIIRFVDPVLPKERQQPNLNKSAINSEKSLIEKLISKRVLHRWDIRTLSLMIPQKSDSPSLLTINTGSMRVENMFTAFNFENMLVELGPFQVSRSVLKLSEGIEMQEAILEPAKFRCDIKRCRDSQSRGLHPWDFKVQLGTIRINIGQRDLSVIQGVLSENKEEGQFEAADLRSRAATPTITVTDETEENVRKLHAFLTSVDIYKKSTGNITLDSLVVTLYTDMDEQWSSPVRDAAAALARLDVEEVDLRADTFSNNSLKARLTIRSCDFFDVRPESSNVAKRIFGQSNEFSLNTCDGVCISSPLLLDASLSRTANGDTAIEMTLDKTRLCLSANVCASIHKYMMGALPPADTKKGLENPGFTEDFSVTAETLRPHQRPSSSDGSTSGYLSANSSTSSGTVTTFSVLVKPLQIFIFPEPEKHYSPVFLLYLGMSVDFSRHPVYESWKIQTQDASFSSVIYSSKKQAPYRIIEPFEVTFTANARFPENEEKFDVHVSPITAHISSTTLNMAKKCISEMMDAVDPHVVFPELKLPSADLENLWTPKGLYANSINLDSDEIETKNKFSSLCHKGSSQVNFEPTNIEVFFEDNDVPKPVFLLKSSLTGHVKDWRITGESKTVLQIEILCFNPEYSCWEPMLEPNDSKPLEIVVATEKCLAKPIGVIKSFDKNDKVDTCGQSLRSQRTSSFVQQSSDSSSDSDDQCDSEMVILRAPRQRKQKNTSSFRVHHYTRALPGQASDSDSDDAVVHQLSNAFTHLFSSESEGQDSSDDCSSPDLDPPGEIQTDDEALQENTACTAPREHEAATGEDDDEDALYNSEDGAMDSVDGRRDDQQSLCVTVHAAENLEFTLTPRMVLCCQLVLTKLMDDSSDLNWSPPHSLDQSGPNLYLHNDIGAQSSLTLYCATQDDPRSDSVQWKAIRSAQHGVWSTPSSPASLSRPLSRDELNSSDDHLSTLDWDAIELDLEPNPSTVLATSQEQRDQYFPKKEFSTDYIELFRRLTKYKIKISVTGFEPLVVYVGSRSRRRIFHLRSERSQTTCPLFVDVRNCGTEVHVTVSSPLKVMNNTRMPVNLCYLKSSLPQYPADDLSSNLPPIASPSNPFETHPSLTTLQPDEVYTVPLLVAYHSGLYLQPAASEYRVSRDGVWWQDAKTLSRPLLISCTRPADKIPMTFAVSMEKGDWLRSQQHDEGTISSNVADFTLTIQAPLVLHNHLPYTLELRHPDLSQPRSLDPGAASSFHHFDPEQKLTVQLQVNNYLGKDWKGSLVVSSDKTSDMRSVALSDADSGHKLELLVRSVSCPAFALFVHTPYWIINKTGLTLYVQGARKAEYKTESQDQILLYKYKPNSPTKIRVREEESDWSRHWNPNALGTDGVVFCPDRKRGKKYRFCVTSQMAAVTAAICVADGPLVHRTSKEHLTTLVTLSPYFMVRNMTSRTLRFMEDSDKMDLWHDLEPKQCRAFWPEQDKQLMVVQAKDSRMRSMAFHYNSEHKTVLRTEKGRALVVRVGRPSTHEPMLVSLEPYSAGDAPVRIENWCDDLVLRVRQLPHQVTLVQQRQSLLYTWDDPSATRQLLWSAYDEKRKEFPALVKKSGSGSELISIEMSRNLTQTSRDKPKTRPGSSSKGALRQSSSSSDEGEHPNATKTTHVLQKETVRVYWVSYMDGLQRVLLFSQKPRLAALSRALEEQASLEFVASLSHVGLSLITEQKEELCYVSLQSSPATWEVFLAGKFKSVPSLELATWLEYQYQNCEDFSTNIAGSLQKSVARSRSVKVNFDSMTLEKPFLAKLRRQQSPAVWLHYRCSQHYSGVCLTLHRLQVDNQLLGAHYPTALSPAPTTTPNEHCLALRSLLHYPTSGPPTLRHLSLLGTEFNLKLDGDFYLKAWDLYTQLLPQQPPCLRTQLQHMHTPLAFLYSQRGVESGSQLDVVVEKVCVAGFSLNLSYFPATHFSHNADQDPSWLCSLPASLLELKDVKLSVGQYHRENKPLNDVLWDFLEASYSQLLQQKLVLALGLDILGNPYQRLRALTEGVCDVIYDPDKGLLEEPDAYEWKVAKRVRRLLCLVVGGTIQSTASMMRTASNVAAKAVLTPHEQKKRHLRVNTGERRVQPAQRSLALSLISGSFNSPSKPAYGSNNEGLRGFLSGVGRGVHSLTTKPALGILDAASFTLDAVKRALAMGLEISVQHRLPRHLSEHSSLQAYSEHSAQGRALLMALCSGAFALSDAYCTHCILDDCDRFSVAIVSDRNVFLVERCSAASAGELSWRLSLRDLSSPPSMSGEGLQLVVRGSNATLQTRYIKSPDAQKLVHLRMCIETLLVMEMENHPCTEIGLIEDQE</sequence>
<feature type="domain" description="Chorein N-terminal" evidence="5">
    <location>
        <begin position="6"/>
        <end position="1056"/>
    </location>
</feature>
<gene>
    <name evidence="10" type="primary">LOC108671385</name>
</gene>
<dbReference type="Pfam" id="PF25036">
    <property type="entry name" value="VPS13_VAB"/>
    <property type="match status" value="1"/>
</dbReference>
<evidence type="ECO:0000313" key="10">
    <source>
        <dbReference type="RefSeq" id="XP_047735858.1"/>
    </source>
</evidence>